<comment type="subcellular location">
    <subcellularLocation>
        <location evidence="1 22">Endoplasmic reticulum membrane</location>
        <topology evidence="1 22">Multi-pass membrane protein</topology>
    </subcellularLocation>
</comment>
<sequence>MVSKVSKMAHTEEEQRKTAHDWEEDKMNDKHLFDDGTMTFFWRAHTISVLVIFTCILVYVALFEDPTVNVEYNTKRGITAVILAFLLFGVTQTPDGPFKRPHPAFWRLILCLSIVYELALIFLLFQTVDNARKLLTFFDETLGQPLPEKDYGGNCLIYDPSKLEDPFHNLKDKMDGFVPTHFFGWWLKTLILRDYWLCTVLSIMFEVLEYTLEHQLPNFSECWWDHWIMDALVCNGLGIYLGMKTLKYLSLKHYHWRGMWKIHTYRGRLQRVASQFTPYSWMDFDWRPTFSLKRWLAMLGIIIMFLAAELNTFYLKFVLWIPPEHYLCLGRLVFFLFAGAVAMREAFQFLDDPNCKKFGRQAWMIAAIIITELLIVLKFDWQTVSKPIPFPVACFWILGIVGLFVYTIWKFYLHPHKVIAKSHQTTNGDVVMNNNDRKTQNKAEGGSNGSVSNSPLKQLRFRVNRDSQNGKS</sequence>
<evidence type="ECO:0000256" key="3">
    <source>
        <dbReference type="ARBA" id="ARBA00005189"/>
    </source>
</evidence>
<reference evidence="25 26" key="1">
    <citation type="submission" date="2025-04" db="UniProtKB">
        <authorList>
            <consortium name="RefSeq"/>
        </authorList>
    </citation>
    <scope>IDENTIFICATION</scope>
    <source>
        <tissue evidence="25 26">Gonads</tissue>
    </source>
</reference>
<evidence type="ECO:0000256" key="21">
    <source>
        <dbReference type="ARBA" id="ARBA00036733"/>
    </source>
</evidence>
<dbReference type="GO" id="GO:0006659">
    <property type="term" value="P:phosphatidylserine biosynthetic process"/>
    <property type="evidence" value="ECO:0007669"/>
    <property type="project" value="UniProtKB-UniRule"/>
</dbReference>
<keyword evidence="10 22" id="KW-0443">Lipid metabolism</keyword>
<evidence type="ECO:0000256" key="15">
    <source>
        <dbReference type="ARBA" id="ARBA00035833"/>
    </source>
</evidence>
<feature type="transmembrane region" description="Helical" evidence="22">
    <location>
        <begin position="362"/>
        <end position="381"/>
    </location>
</feature>
<comment type="catalytic activity">
    <reaction evidence="20">
        <text>1-octadecanoyl-2-(9Z-octadecenoyl)-sn-glycero-3-phosphoethanolamine + L-serine = 1-octadecanoyl-2-(9Z-octadecenoyl)-sn-glycero-3-phospho-L-serine + ethanolamine</text>
        <dbReference type="Rhea" id="RHEA:40795"/>
        <dbReference type="ChEBI" id="CHEBI:33384"/>
        <dbReference type="ChEBI" id="CHEBI:57603"/>
        <dbReference type="ChEBI" id="CHEBI:75038"/>
        <dbReference type="ChEBI" id="CHEBI:78260"/>
    </reaction>
    <physiologicalReaction direction="left-to-right" evidence="20">
        <dbReference type="Rhea" id="RHEA:40796"/>
    </physiologicalReaction>
</comment>
<evidence type="ECO:0000313" key="25">
    <source>
        <dbReference type="RefSeq" id="XP_013414602.1"/>
    </source>
</evidence>
<keyword evidence="6 22" id="KW-0808">Transferase</keyword>
<comment type="catalytic activity">
    <reaction evidence="15">
        <text>1-hexadecanoyl-2-(4Z,7Z,10Z,13Z,16Z,19Z-docosahexaenoyl)-sn-glycero-3-phosphoethanolamine + L-serine = 1-hexadecanoyl-2-(4Z,7Z,10Z,13Z,16Z,19Z-docosahexaenoyl)-sn-glycero-3-phosphoserine + ethanolamine</text>
        <dbReference type="Rhea" id="RHEA:41488"/>
        <dbReference type="ChEBI" id="CHEBI:33384"/>
        <dbReference type="ChEBI" id="CHEBI:57603"/>
        <dbReference type="ChEBI" id="CHEBI:78261"/>
        <dbReference type="ChEBI" id="CHEBI:78262"/>
    </reaction>
    <physiologicalReaction direction="left-to-right" evidence="15">
        <dbReference type="Rhea" id="RHEA:41489"/>
    </physiologicalReaction>
</comment>
<keyword evidence="9 22" id="KW-1133">Transmembrane helix</keyword>
<keyword evidence="8 22" id="KW-0256">Endoplasmic reticulum</keyword>
<organism evidence="24 25">
    <name type="scientific">Lingula anatina</name>
    <name type="common">Brachiopod</name>
    <name type="synonym">Lingula unguis</name>
    <dbReference type="NCBI Taxonomy" id="7574"/>
    <lineage>
        <taxon>Eukaryota</taxon>
        <taxon>Metazoa</taxon>
        <taxon>Spiralia</taxon>
        <taxon>Lophotrochozoa</taxon>
        <taxon>Brachiopoda</taxon>
        <taxon>Linguliformea</taxon>
        <taxon>Lingulata</taxon>
        <taxon>Lingulida</taxon>
        <taxon>Linguloidea</taxon>
        <taxon>Lingulidae</taxon>
        <taxon>Lingula</taxon>
    </lineage>
</organism>
<name>A0A1S3JWC4_LINAN</name>
<keyword evidence="13 22" id="KW-1208">Phospholipid metabolism</keyword>
<evidence type="ECO:0000313" key="26">
    <source>
        <dbReference type="RefSeq" id="XP_013414603.1"/>
    </source>
</evidence>
<evidence type="ECO:0000256" key="6">
    <source>
        <dbReference type="ARBA" id="ARBA00022679"/>
    </source>
</evidence>
<evidence type="ECO:0000256" key="14">
    <source>
        <dbReference type="ARBA" id="ARBA00035767"/>
    </source>
</evidence>
<dbReference type="STRING" id="7574.A0A1S3JWC4"/>
<feature type="transmembrane region" description="Helical" evidence="22">
    <location>
        <begin position="40"/>
        <end position="62"/>
    </location>
</feature>
<dbReference type="GO" id="GO:0005789">
    <property type="term" value="C:endoplasmic reticulum membrane"/>
    <property type="evidence" value="ECO:0007669"/>
    <property type="project" value="UniProtKB-SubCell"/>
</dbReference>
<proteinExistence type="inferred from homology"/>
<evidence type="ECO:0000256" key="23">
    <source>
        <dbReference type="SAM" id="MobiDB-lite"/>
    </source>
</evidence>
<evidence type="ECO:0000256" key="12">
    <source>
        <dbReference type="ARBA" id="ARBA00023209"/>
    </source>
</evidence>
<feature type="transmembrane region" description="Helical" evidence="22">
    <location>
        <begin position="329"/>
        <end position="350"/>
    </location>
</feature>
<comment type="similarity">
    <text evidence="4 22">Belongs to the phosphatidyl serine synthase family.</text>
</comment>
<dbReference type="PANTHER" id="PTHR15362">
    <property type="entry name" value="PHOSPHATIDYLINOSITOL SYNTHASE"/>
    <property type="match status" value="1"/>
</dbReference>
<evidence type="ECO:0000256" key="20">
    <source>
        <dbReference type="ARBA" id="ARBA00036644"/>
    </source>
</evidence>
<dbReference type="GO" id="GO:0106245">
    <property type="term" value="F:L-serine-phosphatidylethanolamine phosphatidyltransferase activity"/>
    <property type="evidence" value="ECO:0007669"/>
    <property type="project" value="UniProtKB-UniRule"/>
</dbReference>
<evidence type="ECO:0000256" key="10">
    <source>
        <dbReference type="ARBA" id="ARBA00023098"/>
    </source>
</evidence>
<keyword evidence="11 22" id="KW-0472">Membrane</keyword>
<feature type="region of interest" description="Disordered" evidence="23">
    <location>
        <begin position="429"/>
        <end position="457"/>
    </location>
</feature>
<comment type="pathway">
    <text evidence="2 22">Phospholipid metabolism; phosphatidylserine biosynthesis.</text>
</comment>
<evidence type="ECO:0000256" key="16">
    <source>
        <dbReference type="ARBA" id="ARBA00035875"/>
    </source>
</evidence>
<dbReference type="UniPathway" id="UPA00948"/>
<evidence type="ECO:0000256" key="7">
    <source>
        <dbReference type="ARBA" id="ARBA00022692"/>
    </source>
</evidence>
<comment type="catalytic activity">
    <reaction evidence="17">
        <text>1-octadecanoyl-2-(5Z,8Z,11Z,14Z)-eicosatetraenoyl-sn-glycero-3-phosphoethanolamine + L-serine = 1-octadecanoyl-2-(5Z,8Z,11Z,14Z)-eicosatetraenoyl-sn-glycero-3-phosphoserine + ethanolamine</text>
        <dbReference type="Rhea" id="RHEA:41500"/>
        <dbReference type="ChEBI" id="CHEBI:33384"/>
        <dbReference type="ChEBI" id="CHEBI:57603"/>
        <dbReference type="ChEBI" id="CHEBI:78268"/>
        <dbReference type="ChEBI" id="CHEBI:78269"/>
    </reaction>
    <physiologicalReaction direction="left-to-right" evidence="17">
        <dbReference type="Rhea" id="RHEA:41501"/>
    </physiologicalReaction>
</comment>
<evidence type="ECO:0000256" key="22">
    <source>
        <dbReference type="RuleBase" id="RU368094"/>
    </source>
</evidence>
<comment type="catalytic activity">
    <reaction evidence="18">
        <text>1-octadecanoyl-2-(4Z,7Z,10Z,13Z,16Z,19Z-docosahexaenoyl)-sn-glycero-3-phosphoethanolamine + L-serine = 1-octadecanoyl-2-(4Z,7Z,10Z,13Z,16Z,19Z-docosahexaenoyl)-sn-glycero-3-phosphoserine + ethanolamine</text>
        <dbReference type="Rhea" id="RHEA:41492"/>
        <dbReference type="ChEBI" id="CHEBI:33384"/>
        <dbReference type="ChEBI" id="CHEBI:57603"/>
        <dbReference type="ChEBI" id="CHEBI:78265"/>
        <dbReference type="ChEBI" id="CHEBI:78266"/>
    </reaction>
    <physiologicalReaction direction="left-to-right" evidence="18">
        <dbReference type="Rhea" id="RHEA:41493"/>
    </physiologicalReaction>
</comment>
<feature type="transmembrane region" description="Helical" evidence="22">
    <location>
        <begin position="387"/>
        <end position="409"/>
    </location>
</feature>
<comment type="function">
    <text evidence="22">Catalyzes a base-exchange reaction in which the polar head group of phosphatidylethanolamine (PE) is replaced by L-serine.</text>
</comment>
<keyword evidence="24" id="KW-1185">Reference proteome</keyword>
<evidence type="ECO:0000256" key="1">
    <source>
        <dbReference type="ARBA" id="ARBA00004477"/>
    </source>
</evidence>
<keyword evidence="5 22" id="KW-0444">Lipid biosynthesis</keyword>
<evidence type="ECO:0000256" key="18">
    <source>
        <dbReference type="ARBA" id="ARBA00036428"/>
    </source>
</evidence>
<dbReference type="KEGG" id="lak:106176668"/>
<dbReference type="AlphaFoldDB" id="A0A1S3JWC4"/>
<dbReference type="RefSeq" id="XP_013414602.1">
    <property type="nucleotide sequence ID" value="XM_013559148.1"/>
</dbReference>
<dbReference type="OrthoDB" id="10265393at2759"/>
<evidence type="ECO:0000313" key="28">
    <source>
        <dbReference type="RefSeq" id="XP_013414605.1"/>
    </source>
</evidence>
<evidence type="ECO:0000256" key="19">
    <source>
        <dbReference type="ARBA" id="ARBA00036623"/>
    </source>
</evidence>
<evidence type="ECO:0000313" key="24">
    <source>
        <dbReference type="Proteomes" id="UP000085678"/>
    </source>
</evidence>
<accession>A0A1S3JWC4</accession>
<comment type="catalytic activity">
    <reaction evidence="14">
        <text>1-hexadecanoyl-2-(9Z-octadecenoyl)-sn-glycero-3-phosphoethanolamine + L-serine = 1-hexadecanoyl-2-(9Z-octadecenoyl)-sn-glycero-3-phospho-L-serine + ethanolamine</text>
        <dbReference type="Rhea" id="RHEA:41484"/>
        <dbReference type="ChEBI" id="CHEBI:33384"/>
        <dbReference type="ChEBI" id="CHEBI:57603"/>
        <dbReference type="ChEBI" id="CHEBI:73007"/>
        <dbReference type="ChEBI" id="CHEBI:75029"/>
    </reaction>
    <physiologicalReaction direction="left-to-right" evidence="14">
        <dbReference type="Rhea" id="RHEA:41485"/>
    </physiologicalReaction>
</comment>
<evidence type="ECO:0000256" key="4">
    <source>
        <dbReference type="ARBA" id="ARBA00008671"/>
    </source>
</evidence>
<evidence type="ECO:0000256" key="17">
    <source>
        <dbReference type="ARBA" id="ARBA00035955"/>
    </source>
</evidence>
<keyword evidence="7 22" id="KW-0812">Transmembrane</keyword>
<keyword evidence="12 22" id="KW-0594">Phospholipid biosynthesis</keyword>
<evidence type="ECO:0000256" key="13">
    <source>
        <dbReference type="ARBA" id="ARBA00023264"/>
    </source>
</evidence>
<feature type="transmembrane region" description="Helical" evidence="22">
    <location>
        <begin position="295"/>
        <end position="317"/>
    </location>
</feature>
<dbReference type="GeneID" id="106176668"/>
<dbReference type="Proteomes" id="UP000085678">
    <property type="component" value="Unplaced"/>
</dbReference>
<dbReference type="InterPro" id="IPR004277">
    <property type="entry name" value="PSS"/>
</dbReference>
<feature type="compositionally biased region" description="Basic and acidic residues" evidence="23">
    <location>
        <begin position="9"/>
        <end position="20"/>
    </location>
</feature>
<evidence type="ECO:0000256" key="9">
    <source>
        <dbReference type="ARBA" id="ARBA00022989"/>
    </source>
</evidence>
<dbReference type="EC" id="2.7.8.29" evidence="22"/>
<dbReference type="RefSeq" id="XP_013414605.1">
    <property type="nucleotide sequence ID" value="XM_013559151.2"/>
</dbReference>
<gene>
    <name evidence="25 26 27 28" type="primary">LOC106176668</name>
</gene>
<comment type="catalytic activity">
    <reaction evidence="22">
        <text>a 1,2-diacyl-sn-glycero-3-phosphoethanolamine + L-serine = a 1,2-diacyl-sn-glycero-3-phospho-L-serine + ethanolamine</text>
        <dbReference type="Rhea" id="RHEA:27606"/>
        <dbReference type="ChEBI" id="CHEBI:33384"/>
        <dbReference type="ChEBI" id="CHEBI:57262"/>
        <dbReference type="ChEBI" id="CHEBI:57603"/>
        <dbReference type="ChEBI" id="CHEBI:64612"/>
        <dbReference type="EC" id="2.7.8.29"/>
    </reaction>
</comment>
<evidence type="ECO:0000256" key="2">
    <source>
        <dbReference type="ARBA" id="ARBA00004916"/>
    </source>
</evidence>
<protein>
    <recommendedName>
        <fullName evidence="22">Phosphatidylserine synthase</fullName>
        <ecNumber evidence="22">2.7.8.29</ecNumber>
    </recommendedName>
    <alternativeName>
        <fullName evidence="22">Serine-exchange enzyme</fullName>
    </alternativeName>
</protein>
<comment type="catalytic activity">
    <reaction evidence="21">
        <text>1-(1Z-octadecenyl)-2-(5Z,8Z,11Z,14Z- eicosatetraenoyl)-sn-glycero-3-phosphoethanolamine + L-serine = 1-(1Z-octadecenyl)-2-(5Z,8Z,11Z,14Z-eicosatetraenoyl)-sn-glycero-3-phospho-L-serine + ethanolamine</text>
        <dbReference type="Rhea" id="RHEA:41604"/>
        <dbReference type="ChEBI" id="CHEBI:33384"/>
        <dbReference type="ChEBI" id="CHEBI:57603"/>
        <dbReference type="ChEBI" id="CHEBI:78342"/>
        <dbReference type="ChEBI" id="CHEBI:78343"/>
    </reaction>
    <physiologicalReaction direction="left-to-right" evidence="21">
        <dbReference type="Rhea" id="RHEA:41605"/>
    </physiologicalReaction>
</comment>
<feature type="region of interest" description="Disordered" evidence="23">
    <location>
        <begin position="1"/>
        <end position="20"/>
    </location>
</feature>
<dbReference type="PANTHER" id="PTHR15362:SF7">
    <property type="entry name" value="PHOSPHATIDYLSERINE SYNTHASE 2"/>
    <property type="match status" value="1"/>
</dbReference>
<comment type="pathway">
    <text evidence="3">Lipid metabolism.</text>
</comment>
<comment type="catalytic activity">
    <reaction evidence="16">
        <text>1-(1Z-octadecenyl)-2-(9Z-octadecenoyl)-sn-glycero-3-phosphoethanolamine + L-serine = 1-(1Z-octadecenyl)-2-(9Z-octadecenoyl)-sn-glycero-3-phospho-L-serine + ethanolamine</text>
        <dbReference type="Rhea" id="RHEA:41600"/>
        <dbReference type="ChEBI" id="CHEBI:33384"/>
        <dbReference type="ChEBI" id="CHEBI:57603"/>
        <dbReference type="ChEBI" id="CHEBI:78340"/>
        <dbReference type="ChEBI" id="CHEBI:78341"/>
    </reaction>
    <physiologicalReaction direction="left-to-right" evidence="16">
        <dbReference type="Rhea" id="RHEA:41601"/>
    </physiologicalReaction>
</comment>
<evidence type="ECO:0000256" key="5">
    <source>
        <dbReference type="ARBA" id="ARBA00022516"/>
    </source>
</evidence>
<comment type="catalytic activity">
    <reaction evidence="19">
        <text>1-(1Z-octadecenyl)-2-(4Z,7Z,10Z,13Z,16Z,19Z-docosahexaenoyl)-sn-glycero-3-phosphoethanolamine + L-serine = 1-(1Z-octadecenyl)-2-(4Z,7Z,10Z,13Z,16Z,19Z-docosahexaenoyl)-sn-glycero-3-phospho-L-serine + ethanolamine</text>
        <dbReference type="Rhea" id="RHEA:41496"/>
        <dbReference type="ChEBI" id="CHEBI:33384"/>
        <dbReference type="ChEBI" id="CHEBI:57603"/>
        <dbReference type="ChEBI" id="CHEBI:78263"/>
        <dbReference type="ChEBI" id="CHEBI:78264"/>
    </reaction>
    <physiologicalReaction direction="left-to-right" evidence="19">
        <dbReference type="Rhea" id="RHEA:41497"/>
    </physiologicalReaction>
</comment>
<dbReference type="Pfam" id="PF03034">
    <property type="entry name" value="PSS"/>
    <property type="match status" value="1"/>
</dbReference>
<evidence type="ECO:0000256" key="8">
    <source>
        <dbReference type="ARBA" id="ARBA00022824"/>
    </source>
</evidence>
<feature type="transmembrane region" description="Helical" evidence="22">
    <location>
        <begin position="104"/>
        <end position="125"/>
    </location>
</feature>
<evidence type="ECO:0000313" key="27">
    <source>
        <dbReference type="RefSeq" id="XP_013414604.1"/>
    </source>
</evidence>
<dbReference type="RefSeq" id="XP_013414603.1">
    <property type="nucleotide sequence ID" value="XM_013559149.1"/>
</dbReference>
<evidence type="ECO:0000256" key="11">
    <source>
        <dbReference type="ARBA" id="ARBA00023136"/>
    </source>
</evidence>
<feature type="transmembrane region" description="Helical" evidence="22">
    <location>
        <begin position="74"/>
        <end position="92"/>
    </location>
</feature>
<dbReference type="RefSeq" id="XP_013414604.1">
    <property type="nucleotide sequence ID" value="XM_013559150.1"/>
</dbReference>